<dbReference type="Gene3D" id="3.50.50.60">
    <property type="entry name" value="FAD/NAD(P)-binding domain"/>
    <property type="match status" value="1"/>
</dbReference>
<dbReference type="OrthoDB" id="498204at2759"/>
<evidence type="ECO:0000256" key="1">
    <source>
        <dbReference type="SAM" id="MobiDB-lite"/>
    </source>
</evidence>
<accession>A0A5C3L9S3</accession>
<dbReference type="PANTHER" id="PTHR13847:SF150">
    <property type="entry name" value="OXIDOREDUCTASE TDA3-RELATED"/>
    <property type="match status" value="1"/>
</dbReference>
<organism evidence="3 4">
    <name type="scientific">Coprinopsis marcescibilis</name>
    <name type="common">Agaric fungus</name>
    <name type="synonym">Psathyrella marcescibilis</name>
    <dbReference type="NCBI Taxonomy" id="230819"/>
    <lineage>
        <taxon>Eukaryota</taxon>
        <taxon>Fungi</taxon>
        <taxon>Dikarya</taxon>
        <taxon>Basidiomycota</taxon>
        <taxon>Agaricomycotina</taxon>
        <taxon>Agaricomycetes</taxon>
        <taxon>Agaricomycetidae</taxon>
        <taxon>Agaricales</taxon>
        <taxon>Agaricineae</taxon>
        <taxon>Psathyrellaceae</taxon>
        <taxon>Coprinopsis</taxon>
    </lineage>
</organism>
<dbReference type="InterPro" id="IPR036188">
    <property type="entry name" value="FAD/NAD-bd_sf"/>
</dbReference>
<protein>
    <submittedName>
        <fullName evidence="3">FAD dependent oxidoreductase</fullName>
    </submittedName>
</protein>
<dbReference type="PANTHER" id="PTHR13847">
    <property type="entry name" value="SARCOSINE DEHYDROGENASE-RELATED"/>
    <property type="match status" value="1"/>
</dbReference>
<dbReference type="GO" id="GO:0005770">
    <property type="term" value="C:late endosome"/>
    <property type="evidence" value="ECO:0007669"/>
    <property type="project" value="TreeGrafter"/>
</dbReference>
<feature type="region of interest" description="Disordered" evidence="1">
    <location>
        <begin position="319"/>
        <end position="345"/>
    </location>
</feature>
<dbReference type="SUPFAM" id="SSF51905">
    <property type="entry name" value="FAD/NAD(P)-binding domain"/>
    <property type="match status" value="1"/>
</dbReference>
<feature type="region of interest" description="Disordered" evidence="1">
    <location>
        <begin position="142"/>
        <end position="163"/>
    </location>
</feature>
<feature type="domain" description="FAD dependent oxidoreductase" evidence="2">
    <location>
        <begin position="28"/>
        <end position="469"/>
    </location>
</feature>
<dbReference type="GO" id="GO:0005829">
    <property type="term" value="C:cytosol"/>
    <property type="evidence" value="ECO:0007669"/>
    <property type="project" value="GOC"/>
</dbReference>
<reference evidence="3 4" key="1">
    <citation type="journal article" date="2019" name="Nat. Ecol. Evol.">
        <title>Megaphylogeny resolves global patterns of mushroom evolution.</title>
        <authorList>
            <person name="Varga T."/>
            <person name="Krizsan K."/>
            <person name="Foldi C."/>
            <person name="Dima B."/>
            <person name="Sanchez-Garcia M."/>
            <person name="Sanchez-Ramirez S."/>
            <person name="Szollosi G.J."/>
            <person name="Szarkandi J.G."/>
            <person name="Papp V."/>
            <person name="Albert L."/>
            <person name="Andreopoulos W."/>
            <person name="Angelini C."/>
            <person name="Antonin V."/>
            <person name="Barry K.W."/>
            <person name="Bougher N.L."/>
            <person name="Buchanan P."/>
            <person name="Buyck B."/>
            <person name="Bense V."/>
            <person name="Catcheside P."/>
            <person name="Chovatia M."/>
            <person name="Cooper J."/>
            <person name="Damon W."/>
            <person name="Desjardin D."/>
            <person name="Finy P."/>
            <person name="Geml J."/>
            <person name="Haridas S."/>
            <person name="Hughes K."/>
            <person name="Justo A."/>
            <person name="Karasinski D."/>
            <person name="Kautmanova I."/>
            <person name="Kiss B."/>
            <person name="Kocsube S."/>
            <person name="Kotiranta H."/>
            <person name="LaButti K.M."/>
            <person name="Lechner B.E."/>
            <person name="Liimatainen K."/>
            <person name="Lipzen A."/>
            <person name="Lukacs Z."/>
            <person name="Mihaltcheva S."/>
            <person name="Morgado L.N."/>
            <person name="Niskanen T."/>
            <person name="Noordeloos M.E."/>
            <person name="Ohm R.A."/>
            <person name="Ortiz-Santana B."/>
            <person name="Ovrebo C."/>
            <person name="Racz N."/>
            <person name="Riley R."/>
            <person name="Savchenko A."/>
            <person name="Shiryaev A."/>
            <person name="Soop K."/>
            <person name="Spirin V."/>
            <person name="Szebenyi C."/>
            <person name="Tomsovsky M."/>
            <person name="Tulloss R.E."/>
            <person name="Uehling J."/>
            <person name="Grigoriev I.V."/>
            <person name="Vagvolgyi C."/>
            <person name="Papp T."/>
            <person name="Martin F.M."/>
            <person name="Miettinen O."/>
            <person name="Hibbett D.S."/>
            <person name="Nagy L.G."/>
        </authorList>
    </citation>
    <scope>NUCLEOTIDE SEQUENCE [LARGE SCALE GENOMIC DNA]</scope>
    <source>
        <strain evidence="3 4">CBS 121175</strain>
    </source>
</reference>
<dbReference type="AlphaFoldDB" id="A0A5C3L9S3"/>
<feature type="compositionally biased region" description="Acidic residues" evidence="1">
    <location>
        <begin position="143"/>
        <end position="155"/>
    </location>
</feature>
<sequence>MQGQTDTGAETVHSSSSTTRSSNPQPHIVIVGGGIIGCTTAYYILDALRSRTLEASYASLSFPPSSVDSNTNPQPKVTLLEASIHGPAQGASGKAGGLLAKWAYPHELVDVSFSQHQALAERHNGKDRWGFRFVKCGSWEGEVPGDDGDEEEEGEGYSGNKASGRRLPKDLLWLRESLTHSWSPLSSSDLKADTPSELAQAQVHPYEFTTAMLELAKDMGLEYVQGRVTDIVVQPSGKGTQEVTGVQYLSPSTGSAAQSLDATHVLITAGAWSPSILSSMKGSRVRLPIKGSRAHSVTFRPPSPSIPVAPYIVFTQAARKRKSSKRQRITTTSSSPDDSPFGDPEIYARPTNEIYACGATDNSVPFPITVDDVQVDSKACARIVRDVGRIMDVKALATNQLGEGGHNVVSLEELVHREQACYLPVVTSGVEGPIVGEAKSIANGLYLGVGHTCWGICNAPGTAKALTELILDGEIRCADLSALDPSRFLQ</sequence>
<dbReference type="EMBL" id="ML210149">
    <property type="protein sequence ID" value="TFK29510.1"/>
    <property type="molecule type" value="Genomic_DNA"/>
</dbReference>
<dbReference type="Proteomes" id="UP000307440">
    <property type="component" value="Unassembled WGS sequence"/>
</dbReference>
<feature type="compositionally biased region" description="Low complexity" evidence="1">
    <location>
        <begin position="329"/>
        <end position="344"/>
    </location>
</feature>
<dbReference type="InterPro" id="IPR006076">
    <property type="entry name" value="FAD-dep_OxRdtase"/>
</dbReference>
<proteinExistence type="predicted"/>
<evidence type="ECO:0000313" key="3">
    <source>
        <dbReference type="EMBL" id="TFK29510.1"/>
    </source>
</evidence>
<evidence type="ECO:0000259" key="2">
    <source>
        <dbReference type="Pfam" id="PF01266"/>
    </source>
</evidence>
<feature type="compositionally biased region" description="Basic residues" evidence="1">
    <location>
        <begin position="319"/>
        <end position="328"/>
    </location>
</feature>
<dbReference type="STRING" id="230819.A0A5C3L9S3"/>
<gene>
    <name evidence="3" type="ORF">FA15DRAFT_664054</name>
</gene>
<feature type="region of interest" description="Disordered" evidence="1">
    <location>
        <begin position="1"/>
        <end position="26"/>
    </location>
</feature>
<dbReference type="Pfam" id="PF01266">
    <property type="entry name" value="DAO"/>
    <property type="match status" value="1"/>
</dbReference>
<dbReference type="Gene3D" id="3.30.9.10">
    <property type="entry name" value="D-Amino Acid Oxidase, subunit A, domain 2"/>
    <property type="match status" value="1"/>
</dbReference>
<evidence type="ECO:0000313" key="4">
    <source>
        <dbReference type="Proteomes" id="UP000307440"/>
    </source>
</evidence>
<keyword evidence="4" id="KW-1185">Reference proteome</keyword>
<dbReference type="GO" id="GO:0042147">
    <property type="term" value="P:retrograde transport, endosome to Golgi"/>
    <property type="evidence" value="ECO:0007669"/>
    <property type="project" value="TreeGrafter"/>
</dbReference>
<name>A0A5C3L9S3_COPMA</name>